<organism evidence="7 8">
    <name type="scientific">Oceanicola granulosus (strain ATCC BAA-861 / DSM 15982 / KCTC 12143 / HTCC2516)</name>
    <dbReference type="NCBI Taxonomy" id="314256"/>
    <lineage>
        <taxon>Bacteria</taxon>
        <taxon>Pseudomonadati</taxon>
        <taxon>Pseudomonadota</taxon>
        <taxon>Alphaproteobacteria</taxon>
        <taxon>Rhodobacterales</taxon>
        <taxon>Roseobacteraceae</taxon>
        <taxon>Oceanicola</taxon>
    </lineage>
</organism>
<dbReference type="GO" id="GO:0006526">
    <property type="term" value="P:L-arginine biosynthetic process"/>
    <property type="evidence" value="ECO:0007669"/>
    <property type="project" value="TreeGrafter"/>
</dbReference>
<evidence type="ECO:0000256" key="5">
    <source>
        <dbReference type="ARBA" id="ARBA00023285"/>
    </source>
</evidence>
<dbReference type="PROSITE" id="PS00759">
    <property type="entry name" value="ARGE_DAPE_CPG2_2"/>
    <property type="match status" value="1"/>
</dbReference>
<dbReference type="Proteomes" id="UP000003635">
    <property type="component" value="Unassembled WGS sequence"/>
</dbReference>
<proteinExistence type="predicted"/>
<keyword evidence="5" id="KW-0170">Cobalt</keyword>
<dbReference type="Gene3D" id="3.30.70.360">
    <property type="match status" value="1"/>
</dbReference>
<comment type="cofactor">
    <cofactor evidence="1">
        <name>Zn(2+)</name>
        <dbReference type="ChEBI" id="CHEBI:29105"/>
    </cofactor>
</comment>
<sequence>MVERDAPDRIVELLSALVAIPSINPAFRQPDEAGDAFGEAACAAFVADWLERAGLTVRREEVAPGRPNVVAHLPCAPGAPRMVWEAHLDTVQVTGMDDPFTPRVEGGRLHGRGAVDDKASLAMFMLAAADLAAGPPGIDLTLVAAVDEELTFTGILHHIAHAAPYDLGIAGEPTGLRIVSACKGCVRWHVDIAGRPAHSSAPERGLDALRLARGLLDRLDAHMAAHQRAHPLLGTRSLTCTRMEAGEGANTVPGHARLTFDFRTLPDQTGPEAWSEIAAVVADWQEGLPEGARVTMHAPFIDSVSMEVPGDARIVTGLGATLAARGREATPIGVAFGSDASKMTRAGTPTVIFGPGDIAQAHAQDEYVDLDQIEDGIAILTDLARQLA</sequence>
<dbReference type="InterPro" id="IPR002933">
    <property type="entry name" value="Peptidase_M20"/>
</dbReference>
<gene>
    <name evidence="7" type="ORF">OG2516_17740</name>
</gene>
<evidence type="ECO:0000259" key="6">
    <source>
        <dbReference type="Pfam" id="PF07687"/>
    </source>
</evidence>
<evidence type="ECO:0000313" key="8">
    <source>
        <dbReference type="Proteomes" id="UP000003635"/>
    </source>
</evidence>
<evidence type="ECO:0000313" key="7">
    <source>
        <dbReference type="EMBL" id="EAR51295.1"/>
    </source>
</evidence>
<dbReference type="InterPro" id="IPR001261">
    <property type="entry name" value="ArgE/DapE_CS"/>
</dbReference>
<dbReference type="PANTHER" id="PTHR43808">
    <property type="entry name" value="ACETYLORNITHINE DEACETYLASE"/>
    <property type="match status" value="1"/>
</dbReference>
<dbReference type="EMBL" id="AAOT01000014">
    <property type="protein sequence ID" value="EAR51295.1"/>
    <property type="molecule type" value="Genomic_DNA"/>
</dbReference>
<protein>
    <recommendedName>
        <fullName evidence="6">Peptidase M20 dimerisation domain-containing protein</fullName>
    </recommendedName>
</protein>
<dbReference type="STRING" id="314256.OG2516_17740"/>
<name>Q2CF32_OCEGH</name>
<keyword evidence="4" id="KW-0862">Zinc</keyword>
<evidence type="ECO:0000256" key="3">
    <source>
        <dbReference type="ARBA" id="ARBA00022801"/>
    </source>
</evidence>
<keyword evidence="8" id="KW-1185">Reference proteome</keyword>
<dbReference type="SUPFAM" id="SSF53187">
    <property type="entry name" value="Zn-dependent exopeptidases"/>
    <property type="match status" value="1"/>
</dbReference>
<keyword evidence="2" id="KW-0479">Metal-binding</keyword>
<dbReference type="Gene3D" id="3.40.630.10">
    <property type="entry name" value="Zn peptidases"/>
    <property type="match status" value="1"/>
</dbReference>
<evidence type="ECO:0000256" key="4">
    <source>
        <dbReference type="ARBA" id="ARBA00022833"/>
    </source>
</evidence>
<evidence type="ECO:0000256" key="1">
    <source>
        <dbReference type="ARBA" id="ARBA00001947"/>
    </source>
</evidence>
<dbReference type="SUPFAM" id="SSF55031">
    <property type="entry name" value="Bacterial exopeptidase dimerisation domain"/>
    <property type="match status" value="1"/>
</dbReference>
<dbReference type="HOGENOM" id="CLU_021802_2_0_5"/>
<feature type="domain" description="Peptidase M20 dimerisation" evidence="6">
    <location>
        <begin position="183"/>
        <end position="282"/>
    </location>
</feature>
<dbReference type="InterPro" id="IPR036264">
    <property type="entry name" value="Bact_exopeptidase_dim_dom"/>
</dbReference>
<dbReference type="AlphaFoldDB" id="Q2CF32"/>
<dbReference type="OrthoDB" id="9809784at2"/>
<dbReference type="Pfam" id="PF07687">
    <property type="entry name" value="M20_dimer"/>
    <property type="match status" value="1"/>
</dbReference>
<dbReference type="InterPro" id="IPR011650">
    <property type="entry name" value="Peptidase_M20_dimer"/>
</dbReference>
<keyword evidence="3" id="KW-0378">Hydrolase</keyword>
<comment type="caution">
    <text evidence="7">The sequence shown here is derived from an EMBL/GenBank/DDBJ whole genome shotgun (WGS) entry which is preliminary data.</text>
</comment>
<dbReference type="RefSeq" id="WP_007256825.1">
    <property type="nucleotide sequence ID" value="NZ_CH724109.1"/>
</dbReference>
<accession>Q2CF32</accession>
<dbReference type="GO" id="GO:0046872">
    <property type="term" value="F:metal ion binding"/>
    <property type="evidence" value="ECO:0007669"/>
    <property type="project" value="UniProtKB-KW"/>
</dbReference>
<evidence type="ECO:0000256" key="2">
    <source>
        <dbReference type="ARBA" id="ARBA00022723"/>
    </source>
</evidence>
<reference evidence="7 8" key="1">
    <citation type="journal article" date="2010" name="J. Bacteriol.">
        <title>Genome sequences of Oceanicola granulosus HTCC2516(T) and Oceanicola batsensis HTCC2597(TDelta).</title>
        <authorList>
            <person name="Thrash J.C."/>
            <person name="Cho J.C."/>
            <person name="Vergin K.L."/>
            <person name="Giovannoni S.J."/>
        </authorList>
    </citation>
    <scope>NUCLEOTIDE SEQUENCE [LARGE SCALE GENOMIC DNA]</scope>
    <source>
        <strain evidence="8">ATCC BAA-861 / DSM 15982 / KCTC 12143 / HTCC2516</strain>
    </source>
</reference>
<dbReference type="GO" id="GO:0008777">
    <property type="term" value="F:acetylornithine deacetylase activity"/>
    <property type="evidence" value="ECO:0007669"/>
    <property type="project" value="TreeGrafter"/>
</dbReference>
<dbReference type="InterPro" id="IPR050072">
    <property type="entry name" value="Peptidase_M20A"/>
</dbReference>
<dbReference type="PANTHER" id="PTHR43808:SF31">
    <property type="entry name" value="N-ACETYL-L-CITRULLINE DEACETYLASE"/>
    <property type="match status" value="1"/>
</dbReference>
<dbReference type="Pfam" id="PF01546">
    <property type="entry name" value="Peptidase_M20"/>
    <property type="match status" value="1"/>
</dbReference>
<dbReference type="eggNOG" id="COG0624">
    <property type="taxonomic scope" value="Bacteria"/>
</dbReference>